<proteinExistence type="predicted"/>
<organism evidence="2 3">
    <name type="scientific">Colletotrichum liriopes</name>
    <dbReference type="NCBI Taxonomy" id="708192"/>
    <lineage>
        <taxon>Eukaryota</taxon>
        <taxon>Fungi</taxon>
        <taxon>Dikarya</taxon>
        <taxon>Ascomycota</taxon>
        <taxon>Pezizomycotina</taxon>
        <taxon>Sordariomycetes</taxon>
        <taxon>Hypocreomycetidae</taxon>
        <taxon>Glomerellales</taxon>
        <taxon>Glomerellaceae</taxon>
        <taxon>Colletotrichum</taxon>
        <taxon>Colletotrichum spaethianum species complex</taxon>
    </lineage>
</organism>
<reference evidence="2 3" key="1">
    <citation type="submission" date="2021-07" db="EMBL/GenBank/DDBJ databases">
        <title>Genome data of Colletotrichum spaethianum.</title>
        <authorList>
            <person name="Utami Y.D."/>
            <person name="Hiruma K."/>
        </authorList>
    </citation>
    <scope>NUCLEOTIDE SEQUENCE [LARGE SCALE GENOMIC DNA]</scope>
    <source>
        <strain evidence="2 3">MAFF 242679</strain>
    </source>
</reference>
<dbReference type="Proteomes" id="UP001055172">
    <property type="component" value="Unassembled WGS sequence"/>
</dbReference>
<name>A0AA37GE11_9PEZI</name>
<evidence type="ECO:0000256" key="1">
    <source>
        <dbReference type="SAM" id="MobiDB-lite"/>
    </source>
</evidence>
<sequence length="109" mass="11784">MASLEGKPAGVELLTNEARTEPASEIPQPLRVLKRFGCGPRGFGRGAESPRRTSAETDESLGSVPEPPDEPLVVMKKRGYQGARLTPGLTEVNQQPAFPDSVPRANREF</sequence>
<evidence type="ECO:0000313" key="2">
    <source>
        <dbReference type="EMBL" id="GJC79175.1"/>
    </source>
</evidence>
<dbReference type="EMBL" id="BPPX01000003">
    <property type="protein sequence ID" value="GJC79175.1"/>
    <property type="molecule type" value="Genomic_DNA"/>
</dbReference>
<protein>
    <submittedName>
        <fullName evidence="2">Uncharacterized protein</fullName>
    </submittedName>
</protein>
<dbReference type="AlphaFoldDB" id="A0AA37GE11"/>
<gene>
    <name evidence="2" type="ORF">ColLi_02013</name>
</gene>
<comment type="caution">
    <text evidence="2">The sequence shown here is derived from an EMBL/GenBank/DDBJ whole genome shotgun (WGS) entry which is preliminary data.</text>
</comment>
<evidence type="ECO:0000313" key="3">
    <source>
        <dbReference type="Proteomes" id="UP001055172"/>
    </source>
</evidence>
<feature type="region of interest" description="Disordered" evidence="1">
    <location>
        <begin position="1"/>
        <end position="72"/>
    </location>
</feature>
<feature type="region of interest" description="Disordered" evidence="1">
    <location>
        <begin position="85"/>
        <end position="109"/>
    </location>
</feature>
<accession>A0AA37GE11</accession>
<keyword evidence="3" id="KW-1185">Reference proteome</keyword>